<dbReference type="WBParaSite" id="ASIM_0000776801-mRNA-1">
    <property type="protein sequence ID" value="ASIM_0000776801-mRNA-1"/>
    <property type="gene ID" value="ASIM_0000776801"/>
</dbReference>
<evidence type="ECO:0000256" key="1">
    <source>
        <dbReference type="SAM" id="MobiDB-lite"/>
    </source>
</evidence>
<name>A0A0M3JJE9_ANISI</name>
<proteinExistence type="predicted"/>
<sequence>LEEEVWNRLRTNNADAGQLSPGIHNHAPGNSPWSRAIITNGAAGISPLDSTLNTNPSPIPFNATALSTTAEFLEAPAHQVTSSASPTNIDHALIHAANLVNNSNEHDTSQPDDLSIAVPQVNTQNAMNSSTTNQRNQVNNKNSSKIMKSKAIAQPLNPLPLPSQSHNKPDSTRRLSNAEAQSTLSSTATPSTVGQTQNTPPTTSHK</sequence>
<reference evidence="2" key="1">
    <citation type="submission" date="2017-02" db="UniProtKB">
        <authorList>
            <consortium name="WormBaseParasite"/>
        </authorList>
    </citation>
    <scope>IDENTIFICATION</scope>
</reference>
<accession>A0A0M3JJE9</accession>
<organism evidence="2">
    <name type="scientific">Anisakis simplex</name>
    <name type="common">Herring worm</name>
    <dbReference type="NCBI Taxonomy" id="6269"/>
    <lineage>
        <taxon>Eukaryota</taxon>
        <taxon>Metazoa</taxon>
        <taxon>Ecdysozoa</taxon>
        <taxon>Nematoda</taxon>
        <taxon>Chromadorea</taxon>
        <taxon>Rhabditida</taxon>
        <taxon>Spirurina</taxon>
        <taxon>Ascaridomorpha</taxon>
        <taxon>Ascaridoidea</taxon>
        <taxon>Anisakidae</taxon>
        <taxon>Anisakis</taxon>
        <taxon>Anisakis simplex complex</taxon>
    </lineage>
</organism>
<dbReference type="AlphaFoldDB" id="A0A0M3JJE9"/>
<evidence type="ECO:0000313" key="2">
    <source>
        <dbReference type="WBParaSite" id="ASIM_0000776801-mRNA-1"/>
    </source>
</evidence>
<feature type="compositionally biased region" description="Polar residues" evidence="1">
    <location>
        <begin position="174"/>
        <end position="206"/>
    </location>
</feature>
<protein>
    <submittedName>
        <fullName evidence="2">BZIP domain-containing protein</fullName>
    </submittedName>
</protein>
<feature type="region of interest" description="Disordered" evidence="1">
    <location>
        <begin position="12"/>
        <end position="31"/>
    </location>
</feature>
<feature type="region of interest" description="Disordered" evidence="1">
    <location>
        <begin position="155"/>
        <end position="206"/>
    </location>
</feature>